<dbReference type="InParanoid" id="Q0EYI4"/>
<dbReference type="STRING" id="314344.AL013_07860"/>
<gene>
    <name evidence="1" type="ORF">SPV1_00350</name>
</gene>
<sequence>MNTEVANAPVRKHMSVEHTIDHDARLIITVWKGAASGQSLSNALRNYQQTIKVSPECQHYNELVDFSLIGGVDLSARDMMSLGRVAQQSDQSDVRTRLALLVASPLVFGLAKMYVAYRSLVPGSHKDLAVFRNRTEALAWLSADQEDS</sequence>
<evidence type="ECO:0000313" key="1">
    <source>
        <dbReference type="EMBL" id="EAU54383.1"/>
    </source>
</evidence>
<organism evidence="1 2">
    <name type="scientific">Mariprofundus ferrooxydans PV-1</name>
    <dbReference type="NCBI Taxonomy" id="314345"/>
    <lineage>
        <taxon>Bacteria</taxon>
        <taxon>Pseudomonadati</taxon>
        <taxon>Pseudomonadota</taxon>
        <taxon>Candidatius Mariprofundia</taxon>
        <taxon>Mariprofundales</taxon>
        <taxon>Mariprofundaceae</taxon>
        <taxon>Mariprofundus</taxon>
    </lineage>
</organism>
<accession>Q0EYI4</accession>
<evidence type="ECO:0008006" key="3">
    <source>
        <dbReference type="Google" id="ProtNLM"/>
    </source>
</evidence>
<dbReference type="AlphaFoldDB" id="Q0EYI4"/>
<dbReference type="EMBL" id="AATS01000009">
    <property type="protein sequence ID" value="EAU54383.1"/>
    <property type="molecule type" value="Genomic_DNA"/>
</dbReference>
<dbReference type="HOGENOM" id="CLU_1756655_0_0_0"/>
<protein>
    <recommendedName>
        <fullName evidence="3">STAS/SEC14 domain-containing protein</fullName>
    </recommendedName>
</protein>
<proteinExistence type="predicted"/>
<dbReference type="Proteomes" id="UP000005297">
    <property type="component" value="Unassembled WGS sequence"/>
</dbReference>
<dbReference type="RefSeq" id="WP_009851837.1">
    <property type="nucleotide sequence ID" value="NZ_DS022296.1"/>
</dbReference>
<dbReference type="OrthoDB" id="5296391at2"/>
<reference evidence="1 2" key="1">
    <citation type="submission" date="2006-09" db="EMBL/GenBank/DDBJ databases">
        <authorList>
            <person name="Emerson D."/>
            <person name="Ferriera S."/>
            <person name="Johnson J."/>
            <person name="Kravitz S."/>
            <person name="Halpern A."/>
            <person name="Remington K."/>
            <person name="Beeson K."/>
            <person name="Tran B."/>
            <person name="Rogers Y.-H."/>
            <person name="Friedman R."/>
            <person name="Venter J.C."/>
        </authorList>
    </citation>
    <scope>NUCLEOTIDE SEQUENCE [LARGE SCALE GENOMIC DNA]</scope>
    <source>
        <strain evidence="1 2">PV-1</strain>
    </source>
</reference>
<keyword evidence="2" id="KW-1185">Reference proteome</keyword>
<evidence type="ECO:0000313" key="2">
    <source>
        <dbReference type="Proteomes" id="UP000005297"/>
    </source>
</evidence>
<name>Q0EYI4_9PROT</name>
<comment type="caution">
    <text evidence="1">The sequence shown here is derived from an EMBL/GenBank/DDBJ whole genome shotgun (WGS) entry which is preliminary data.</text>
</comment>